<dbReference type="InterPro" id="IPR003018">
    <property type="entry name" value="GAF"/>
</dbReference>
<evidence type="ECO:0000256" key="1">
    <source>
        <dbReference type="ARBA" id="ARBA00000085"/>
    </source>
</evidence>
<dbReference type="PROSITE" id="PS50110">
    <property type="entry name" value="RESPONSE_REGULATORY"/>
    <property type="match status" value="1"/>
</dbReference>
<evidence type="ECO:0000313" key="15">
    <source>
        <dbReference type="Proteomes" id="UP000636888"/>
    </source>
</evidence>
<keyword evidence="5" id="KW-0418">Kinase</keyword>
<comment type="catalytic activity">
    <reaction evidence="1">
        <text>ATP + protein L-histidine = ADP + protein N-phospho-L-histidine.</text>
        <dbReference type="EC" id="2.7.13.3"/>
    </reaction>
</comment>
<dbReference type="InterPro" id="IPR052162">
    <property type="entry name" value="Sensor_kinase/Photoreceptor"/>
</dbReference>
<dbReference type="Gene3D" id="3.30.565.10">
    <property type="entry name" value="Histidine kinase-like ATPase, C-terminal domain"/>
    <property type="match status" value="1"/>
</dbReference>
<keyword evidence="8" id="KW-0472">Membrane</keyword>
<dbReference type="AlphaFoldDB" id="A0A8J7LYS1"/>
<keyword evidence="9" id="KW-0732">Signal</keyword>
<dbReference type="Gene3D" id="3.40.50.2300">
    <property type="match status" value="1"/>
</dbReference>
<organism evidence="14 15">
    <name type="scientific">Geomesophilobacter sediminis</name>
    <dbReference type="NCBI Taxonomy" id="2798584"/>
    <lineage>
        <taxon>Bacteria</taxon>
        <taxon>Pseudomonadati</taxon>
        <taxon>Thermodesulfobacteriota</taxon>
        <taxon>Desulfuromonadia</taxon>
        <taxon>Geobacterales</taxon>
        <taxon>Geobacteraceae</taxon>
        <taxon>Geomesophilobacter</taxon>
    </lineage>
</organism>
<evidence type="ECO:0000256" key="6">
    <source>
        <dbReference type="PROSITE-ProRule" id="PRU00169"/>
    </source>
</evidence>
<dbReference type="RefSeq" id="WP_199384367.1">
    <property type="nucleotide sequence ID" value="NZ_JAEMHM010000009.1"/>
</dbReference>
<evidence type="ECO:0000256" key="5">
    <source>
        <dbReference type="ARBA" id="ARBA00022777"/>
    </source>
</evidence>
<dbReference type="InterPro" id="IPR005467">
    <property type="entry name" value="His_kinase_dom"/>
</dbReference>
<accession>A0A8J7LYS1</accession>
<dbReference type="Gene3D" id="3.30.450.20">
    <property type="entry name" value="PAS domain"/>
    <property type="match status" value="2"/>
</dbReference>
<feature type="chain" id="PRO_5035280376" description="histidine kinase" evidence="9">
    <location>
        <begin position="25"/>
        <end position="1182"/>
    </location>
</feature>
<feature type="domain" description="PAS" evidence="12">
    <location>
        <begin position="552"/>
        <end position="611"/>
    </location>
</feature>
<dbReference type="PRINTS" id="PR00344">
    <property type="entry name" value="BCTRLSENSOR"/>
</dbReference>
<feature type="domain" description="PAS" evidence="12">
    <location>
        <begin position="678"/>
        <end position="750"/>
    </location>
</feature>
<dbReference type="Gene3D" id="1.10.287.130">
    <property type="match status" value="1"/>
</dbReference>
<evidence type="ECO:0000259" key="12">
    <source>
        <dbReference type="PROSITE" id="PS50112"/>
    </source>
</evidence>
<evidence type="ECO:0000313" key="14">
    <source>
        <dbReference type="EMBL" id="MBJ6725476.1"/>
    </source>
</evidence>
<dbReference type="Proteomes" id="UP000636888">
    <property type="component" value="Unassembled WGS sequence"/>
</dbReference>
<dbReference type="InterPro" id="IPR036097">
    <property type="entry name" value="HisK_dim/P_sf"/>
</dbReference>
<dbReference type="SUPFAM" id="SSF53850">
    <property type="entry name" value="Periplasmic binding protein-like II"/>
    <property type="match status" value="1"/>
</dbReference>
<evidence type="ECO:0000256" key="2">
    <source>
        <dbReference type="ARBA" id="ARBA00012438"/>
    </source>
</evidence>
<dbReference type="SUPFAM" id="SSF55781">
    <property type="entry name" value="GAF domain-like"/>
    <property type="match status" value="1"/>
</dbReference>
<dbReference type="SUPFAM" id="SSF55785">
    <property type="entry name" value="PYP-like sensor domain (PAS domain)"/>
    <property type="match status" value="2"/>
</dbReference>
<comment type="caution">
    <text evidence="14">The sequence shown here is derived from an EMBL/GenBank/DDBJ whole genome shotgun (WGS) entry which is preliminary data.</text>
</comment>
<dbReference type="PANTHER" id="PTHR43304">
    <property type="entry name" value="PHYTOCHROME-LIKE PROTEIN CPH1"/>
    <property type="match status" value="1"/>
</dbReference>
<dbReference type="Pfam" id="PF00512">
    <property type="entry name" value="HisKA"/>
    <property type="match status" value="1"/>
</dbReference>
<dbReference type="Pfam" id="PF13185">
    <property type="entry name" value="GAF_2"/>
    <property type="match status" value="1"/>
</dbReference>
<feature type="domain" description="PAC" evidence="13">
    <location>
        <begin position="755"/>
        <end position="808"/>
    </location>
</feature>
<dbReference type="EMBL" id="JAEMHM010000009">
    <property type="protein sequence ID" value="MBJ6725476.1"/>
    <property type="molecule type" value="Genomic_DNA"/>
</dbReference>
<dbReference type="InterPro" id="IPR029016">
    <property type="entry name" value="GAF-like_dom_sf"/>
</dbReference>
<feature type="transmembrane region" description="Helical" evidence="8">
    <location>
        <begin position="317"/>
        <end position="340"/>
    </location>
</feature>
<dbReference type="SUPFAM" id="SSF52172">
    <property type="entry name" value="CheY-like"/>
    <property type="match status" value="1"/>
</dbReference>
<feature type="domain" description="Histidine kinase" evidence="10">
    <location>
        <begin position="821"/>
        <end position="1044"/>
    </location>
</feature>
<evidence type="ECO:0000256" key="8">
    <source>
        <dbReference type="SAM" id="Phobius"/>
    </source>
</evidence>
<evidence type="ECO:0000256" key="4">
    <source>
        <dbReference type="ARBA" id="ARBA00022679"/>
    </source>
</evidence>
<dbReference type="SUPFAM" id="SSF47384">
    <property type="entry name" value="Homodimeric domain of signal transducing histidine kinase"/>
    <property type="match status" value="1"/>
</dbReference>
<dbReference type="InterPro" id="IPR013655">
    <property type="entry name" value="PAS_fold_3"/>
</dbReference>
<evidence type="ECO:0000259" key="11">
    <source>
        <dbReference type="PROSITE" id="PS50110"/>
    </source>
</evidence>
<keyword evidence="3 6" id="KW-0597">Phosphoprotein</keyword>
<feature type="coiled-coil region" evidence="7">
    <location>
        <begin position="342"/>
        <end position="376"/>
    </location>
</feature>
<dbReference type="SMART" id="SM00086">
    <property type="entry name" value="PAC"/>
    <property type="match status" value="2"/>
</dbReference>
<keyword evidence="4" id="KW-0808">Transferase</keyword>
<evidence type="ECO:0000259" key="13">
    <source>
        <dbReference type="PROSITE" id="PS50113"/>
    </source>
</evidence>
<dbReference type="Pfam" id="PF12974">
    <property type="entry name" value="Phosphonate-bd"/>
    <property type="match status" value="1"/>
</dbReference>
<dbReference type="SMART" id="SM00065">
    <property type="entry name" value="GAF"/>
    <property type="match status" value="1"/>
</dbReference>
<dbReference type="Gene3D" id="3.40.190.10">
    <property type="entry name" value="Periplasmic binding protein-like II"/>
    <property type="match status" value="2"/>
</dbReference>
<dbReference type="InterPro" id="IPR001610">
    <property type="entry name" value="PAC"/>
</dbReference>
<dbReference type="SMART" id="SM00388">
    <property type="entry name" value="HisKA"/>
    <property type="match status" value="1"/>
</dbReference>
<proteinExistence type="predicted"/>
<feature type="domain" description="PAC" evidence="13">
    <location>
        <begin position="625"/>
        <end position="677"/>
    </location>
</feature>
<gene>
    <name evidence="14" type="ORF">JFN93_12215</name>
</gene>
<name>A0A8J7LYS1_9BACT</name>
<feature type="domain" description="Response regulatory" evidence="11">
    <location>
        <begin position="1064"/>
        <end position="1180"/>
    </location>
</feature>
<dbReference type="GO" id="GO:0000155">
    <property type="term" value="F:phosphorelay sensor kinase activity"/>
    <property type="evidence" value="ECO:0007669"/>
    <property type="project" value="InterPro"/>
</dbReference>
<keyword evidence="8" id="KW-1133">Transmembrane helix</keyword>
<protein>
    <recommendedName>
        <fullName evidence="2">histidine kinase</fullName>
        <ecNumber evidence="2">2.7.13.3</ecNumber>
    </recommendedName>
</protein>
<dbReference type="CDD" id="cd00130">
    <property type="entry name" value="PAS"/>
    <property type="match status" value="2"/>
</dbReference>
<dbReference type="InterPro" id="IPR003594">
    <property type="entry name" value="HATPase_dom"/>
</dbReference>
<dbReference type="InterPro" id="IPR001789">
    <property type="entry name" value="Sig_transdc_resp-reg_receiver"/>
</dbReference>
<reference evidence="14" key="1">
    <citation type="submission" date="2020-12" db="EMBL/GenBank/DDBJ databases">
        <title>Geomonas sp. Red875, isolated from river sediment.</title>
        <authorList>
            <person name="Xu Z."/>
            <person name="Zhang Z."/>
            <person name="Masuda Y."/>
            <person name="Itoh H."/>
            <person name="Senoo K."/>
        </authorList>
    </citation>
    <scope>NUCLEOTIDE SEQUENCE</scope>
    <source>
        <strain evidence="14">Red875</strain>
    </source>
</reference>
<dbReference type="Gene3D" id="3.30.450.40">
    <property type="match status" value="1"/>
</dbReference>
<dbReference type="SUPFAM" id="SSF55874">
    <property type="entry name" value="ATPase domain of HSP90 chaperone/DNA topoisomerase II/histidine kinase"/>
    <property type="match status" value="1"/>
</dbReference>
<dbReference type="Pfam" id="PF02518">
    <property type="entry name" value="HATPase_c"/>
    <property type="match status" value="1"/>
</dbReference>
<dbReference type="Pfam" id="PF08447">
    <property type="entry name" value="PAS_3"/>
    <property type="match status" value="2"/>
</dbReference>
<feature type="signal peptide" evidence="9">
    <location>
        <begin position="1"/>
        <end position="24"/>
    </location>
</feature>
<dbReference type="SMART" id="SM00091">
    <property type="entry name" value="PAS"/>
    <property type="match status" value="2"/>
</dbReference>
<dbReference type="NCBIfam" id="TIGR00229">
    <property type="entry name" value="sensory_box"/>
    <property type="match status" value="2"/>
</dbReference>
<feature type="modified residue" description="4-aspartylphosphate" evidence="6">
    <location>
        <position position="1115"/>
    </location>
</feature>
<dbReference type="InterPro" id="IPR000700">
    <property type="entry name" value="PAS-assoc_C"/>
</dbReference>
<evidence type="ECO:0000256" key="3">
    <source>
        <dbReference type="ARBA" id="ARBA00022553"/>
    </source>
</evidence>
<evidence type="ECO:0000256" key="7">
    <source>
        <dbReference type="SAM" id="Coils"/>
    </source>
</evidence>
<dbReference type="Pfam" id="PF00072">
    <property type="entry name" value="Response_reg"/>
    <property type="match status" value="1"/>
</dbReference>
<dbReference type="CDD" id="cd00082">
    <property type="entry name" value="HisKA"/>
    <property type="match status" value="1"/>
</dbReference>
<dbReference type="CDD" id="cd00156">
    <property type="entry name" value="REC"/>
    <property type="match status" value="1"/>
</dbReference>
<dbReference type="InterPro" id="IPR003661">
    <property type="entry name" value="HisK_dim/P_dom"/>
</dbReference>
<keyword evidence="8" id="KW-0812">Transmembrane</keyword>
<dbReference type="PANTHER" id="PTHR43304:SF1">
    <property type="entry name" value="PAC DOMAIN-CONTAINING PROTEIN"/>
    <property type="match status" value="1"/>
</dbReference>
<dbReference type="PROSITE" id="PS50109">
    <property type="entry name" value="HIS_KIN"/>
    <property type="match status" value="1"/>
</dbReference>
<keyword evidence="15" id="KW-1185">Reference proteome</keyword>
<keyword evidence="7" id="KW-0175">Coiled coil</keyword>
<dbReference type="PROSITE" id="PS50113">
    <property type="entry name" value="PAC"/>
    <property type="match status" value="2"/>
</dbReference>
<dbReference type="InterPro" id="IPR011006">
    <property type="entry name" value="CheY-like_superfamily"/>
</dbReference>
<evidence type="ECO:0000259" key="10">
    <source>
        <dbReference type="PROSITE" id="PS50109"/>
    </source>
</evidence>
<dbReference type="InterPro" id="IPR036890">
    <property type="entry name" value="HATPase_C_sf"/>
</dbReference>
<dbReference type="FunFam" id="3.30.450.20:FF:000099">
    <property type="entry name" value="Sensory box sensor histidine kinase"/>
    <property type="match status" value="1"/>
</dbReference>
<dbReference type="InterPro" id="IPR000014">
    <property type="entry name" value="PAS"/>
</dbReference>
<dbReference type="InterPro" id="IPR035965">
    <property type="entry name" value="PAS-like_dom_sf"/>
</dbReference>
<evidence type="ECO:0000256" key="9">
    <source>
        <dbReference type="SAM" id="SignalP"/>
    </source>
</evidence>
<sequence>MIRIRSTAAALLFLVLAGIAEASAAPANELTLGVLAIREKSGLQQPWQPLADLLTEKLPGYAVRLTLLDHQEMITALQRHELDFVLTNPSQYIFFRERFGFAGLLASVITVAGDQRLRSFGGVIFTRADRTDIKSLADISGKKIACVNSRTSAFGGYQMQLLELRHAGLQPPPRELLLDTGTPHDRVIQAVLDRRAEVGFVRTGIIEQMAREGKVDPKRLKVLNRQELIGYPYLCSTRLYPEWAFIALPHVDDRLAAKVAAILLGMEHGLPRMRAAGIYGFTPPADYEPVERLLRELRQPPYDVVPSFTLADIWTRFPWWLAGIGAAALVILLLALQLLFTNRRLRGAKEELAGRLEELTRSEDALRRLNRELRAISDCNQVLVRAQDEQTLLDEVCRIICAEAGYRMAWVGYAEHDESRSVRPVASGGGGNGYLATAAITWGESGRGLGPTGTAIRTGESVCVQDFISDPRVGPWREDALQRGFRASVSLPLKGEEQQVFGVLVIYSPEPNSFNPEEVRLLEELAGDLAFGITTLRLRTSRRQADADLQASEERFRKLSESSPIGIYETDAAGRALYLNDKWCEMAGLPREEALGTGWAKALHPEDRERVLTEWGGCVERRSAFASEFRFVTPGGELRYILSHGVPVRSAQGEVVGYVGANEDITELRRSEEALRSSERRLSLAFSATADAIWEWNVRTGETYYSPRWYQMLGYDPGELPMKFDTWKSLCQPDDLDVAVEKLAATLATPDGTGYHAEFRMRHKSGAWLWIMGRGNVVERDENGQPLTVSGTNTDITERKNLEAQLHQSQKMESIGRLAGGVAHDFNNMLTVIAGSAEIAKLKVSPTDPVWENLDQITKAAERSSQITRQLLAFSRKQAIAPKRTDINSLIKDSEKNLGRLIGEDVKLTFKPGHDLWPVLIDPSQVDQVLMNLSVNARDAMPNGGSLTIETGNVAINEGYSQQHLDARPGEYVQLIVSDTGCGMDRETREHIFEPFFTTKATGHGTGLGLATVYGAVTQNGGFINCYSEIGRGTVFRIYFPRLVDEAAPREEVPQPAPVSGTGTILLVEDEEALLQMAAQMLEQIGYTVIQAQSPQVAITLVQQEERPIDLVLTDVVMPAMNGKEMVDRIRELRPGIRVLFMSGYTSDILAQRGISEEGAQFIQKPLGMQQLSEKVKAMLTA</sequence>
<dbReference type="EC" id="2.7.13.3" evidence="2"/>
<dbReference type="SMART" id="SM00387">
    <property type="entry name" value="HATPase_c"/>
    <property type="match status" value="1"/>
</dbReference>
<dbReference type="InterPro" id="IPR004358">
    <property type="entry name" value="Sig_transdc_His_kin-like_C"/>
</dbReference>
<dbReference type="SMART" id="SM00448">
    <property type="entry name" value="REC"/>
    <property type="match status" value="1"/>
</dbReference>
<dbReference type="PROSITE" id="PS50112">
    <property type="entry name" value="PAS"/>
    <property type="match status" value="2"/>
</dbReference>